<dbReference type="InterPro" id="IPR003474">
    <property type="entry name" value="Glcn_transporter"/>
</dbReference>
<dbReference type="Proteomes" id="UP000278733">
    <property type="component" value="Chromosome"/>
</dbReference>
<dbReference type="GO" id="GO:0015128">
    <property type="term" value="F:gluconate transmembrane transporter activity"/>
    <property type="evidence" value="ECO:0007669"/>
    <property type="project" value="InterPro"/>
</dbReference>
<accession>A0A448MRU7</accession>
<dbReference type="AlphaFoldDB" id="A0A448MRU7"/>
<sequence length="63" mass="6882">MLIFILVASIAVLLLLIIKFNIHAFVALTIVSLLTAIATGIPVDKYYQPSSVVLEIPSLQLPY</sequence>
<evidence type="ECO:0000313" key="1">
    <source>
        <dbReference type="EMBL" id="VEH67860.1"/>
    </source>
</evidence>
<gene>
    <name evidence="1" type="primary">gntT_1</name>
    <name evidence="1" type="ORF">NCTC8284_03073</name>
</gene>
<organism evidence="1 2">
    <name type="scientific">Rodentibacter pneumotropicus</name>
    <dbReference type="NCBI Taxonomy" id="758"/>
    <lineage>
        <taxon>Bacteria</taxon>
        <taxon>Pseudomonadati</taxon>
        <taxon>Pseudomonadota</taxon>
        <taxon>Gammaproteobacteria</taxon>
        <taxon>Pasteurellales</taxon>
        <taxon>Pasteurellaceae</taxon>
        <taxon>Rodentibacter</taxon>
    </lineage>
</organism>
<dbReference type="Pfam" id="PF02447">
    <property type="entry name" value="GntP_permease"/>
    <property type="match status" value="1"/>
</dbReference>
<reference evidence="1 2" key="1">
    <citation type="submission" date="2018-12" db="EMBL/GenBank/DDBJ databases">
        <authorList>
            <consortium name="Pathogen Informatics"/>
        </authorList>
    </citation>
    <scope>NUCLEOTIDE SEQUENCE [LARGE SCALE GENOMIC DNA]</scope>
    <source>
        <strain evidence="1 2">NCTC8284</strain>
    </source>
</reference>
<proteinExistence type="predicted"/>
<dbReference type="KEGG" id="rpne:NCTC8284_03073"/>
<dbReference type="EMBL" id="LR134405">
    <property type="protein sequence ID" value="VEH67860.1"/>
    <property type="molecule type" value="Genomic_DNA"/>
</dbReference>
<evidence type="ECO:0000313" key="2">
    <source>
        <dbReference type="Proteomes" id="UP000278733"/>
    </source>
</evidence>
<protein>
    <submittedName>
        <fullName evidence="1">H+/gluconate symporter-related permease</fullName>
    </submittedName>
</protein>
<dbReference type="GO" id="GO:0016020">
    <property type="term" value="C:membrane"/>
    <property type="evidence" value="ECO:0007669"/>
    <property type="project" value="InterPro"/>
</dbReference>
<name>A0A448MRU7_9PAST</name>